<evidence type="ECO:0000256" key="2">
    <source>
        <dbReference type="ARBA" id="ARBA00001089"/>
    </source>
</evidence>
<comment type="catalytic activity">
    <reaction evidence="8 9">
        <text>an N-terminal (5-L-glutamyl)-[peptide] + an alpha-amino acid = 5-L-glutamyl amino acid + an N-terminal L-alpha-aminoacyl-[peptide]</text>
        <dbReference type="Rhea" id="RHEA:23904"/>
        <dbReference type="Rhea" id="RHEA-COMP:9780"/>
        <dbReference type="Rhea" id="RHEA-COMP:9795"/>
        <dbReference type="ChEBI" id="CHEBI:77644"/>
        <dbReference type="ChEBI" id="CHEBI:78597"/>
        <dbReference type="ChEBI" id="CHEBI:78599"/>
        <dbReference type="ChEBI" id="CHEBI:78608"/>
        <dbReference type="EC" id="2.3.2.2"/>
    </reaction>
</comment>
<name>A0ABZ2KN18_9BACT</name>
<organism evidence="12 13">
    <name type="scientific">Pendulispora brunnea</name>
    <dbReference type="NCBI Taxonomy" id="2905690"/>
    <lineage>
        <taxon>Bacteria</taxon>
        <taxon>Pseudomonadati</taxon>
        <taxon>Myxococcota</taxon>
        <taxon>Myxococcia</taxon>
        <taxon>Myxococcales</taxon>
        <taxon>Sorangiineae</taxon>
        <taxon>Pendulisporaceae</taxon>
        <taxon>Pendulispora</taxon>
    </lineage>
</organism>
<dbReference type="Gene3D" id="1.10.246.130">
    <property type="match status" value="1"/>
</dbReference>
<evidence type="ECO:0000256" key="4">
    <source>
        <dbReference type="ARBA" id="ARBA00022679"/>
    </source>
</evidence>
<dbReference type="Pfam" id="PF01019">
    <property type="entry name" value="G_glu_transpept"/>
    <property type="match status" value="1"/>
</dbReference>
<keyword evidence="4 9" id="KW-0808">Transferase</keyword>
<dbReference type="Proteomes" id="UP001379533">
    <property type="component" value="Chromosome"/>
</dbReference>
<evidence type="ECO:0000313" key="13">
    <source>
        <dbReference type="Proteomes" id="UP001379533"/>
    </source>
</evidence>
<evidence type="ECO:0000256" key="7">
    <source>
        <dbReference type="ARBA" id="ARBA00023315"/>
    </source>
</evidence>
<dbReference type="InterPro" id="IPR051792">
    <property type="entry name" value="GGT_bact"/>
</dbReference>
<comment type="catalytic activity">
    <reaction evidence="1 9">
        <text>an S-substituted glutathione + H2O = an S-substituted L-cysteinylglycine + L-glutamate</text>
        <dbReference type="Rhea" id="RHEA:59468"/>
        <dbReference type="ChEBI" id="CHEBI:15377"/>
        <dbReference type="ChEBI" id="CHEBI:29985"/>
        <dbReference type="ChEBI" id="CHEBI:90779"/>
        <dbReference type="ChEBI" id="CHEBI:143103"/>
        <dbReference type="EC" id="3.4.19.13"/>
    </reaction>
</comment>
<dbReference type="PANTHER" id="PTHR43199:SF1">
    <property type="entry name" value="GLUTATHIONE HYDROLASE PROENZYME"/>
    <property type="match status" value="1"/>
</dbReference>
<dbReference type="InterPro" id="IPR000101">
    <property type="entry name" value="GGT_peptidase"/>
</dbReference>
<dbReference type="NCBIfam" id="TIGR00066">
    <property type="entry name" value="g_glut_trans"/>
    <property type="match status" value="1"/>
</dbReference>
<evidence type="ECO:0000256" key="9">
    <source>
        <dbReference type="RuleBase" id="RU368036"/>
    </source>
</evidence>
<dbReference type="Gene3D" id="3.60.20.40">
    <property type="match status" value="1"/>
</dbReference>
<dbReference type="InterPro" id="IPR043138">
    <property type="entry name" value="GGT_lsub"/>
</dbReference>
<evidence type="ECO:0000256" key="11">
    <source>
        <dbReference type="SAM" id="SignalP"/>
    </source>
</evidence>
<evidence type="ECO:0000256" key="8">
    <source>
        <dbReference type="ARBA" id="ARBA00047417"/>
    </source>
</evidence>
<comment type="subunit">
    <text evidence="9">This enzyme consists of two polypeptide chains, which are synthesized in precursor form from a single polypeptide.</text>
</comment>
<evidence type="ECO:0000256" key="10">
    <source>
        <dbReference type="SAM" id="MobiDB-lite"/>
    </source>
</evidence>
<dbReference type="PRINTS" id="PR01210">
    <property type="entry name" value="GGTRANSPTASE"/>
</dbReference>
<dbReference type="PANTHER" id="PTHR43199">
    <property type="entry name" value="GLUTATHIONE HYDROLASE"/>
    <property type="match status" value="1"/>
</dbReference>
<comment type="catalytic activity">
    <reaction evidence="2 9">
        <text>glutathione + H2O = L-cysteinylglycine + L-glutamate</text>
        <dbReference type="Rhea" id="RHEA:28807"/>
        <dbReference type="ChEBI" id="CHEBI:15377"/>
        <dbReference type="ChEBI" id="CHEBI:29985"/>
        <dbReference type="ChEBI" id="CHEBI:57925"/>
        <dbReference type="ChEBI" id="CHEBI:61694"/>
        <dbReference type="EC" id="3.4.19.13"/>
    </reaction>
</comment>
<evidence type="ECO:0000256" key="3">
    <source>
        <dbReference type="ARBA" id="ARBA00009381"/>
    </source>
</evidence>
<keyword evidence="7 9" id="KW-0012">Acyltransferase</keyword>
<keyword evidence="11" id="KW-0732">Signal</keyword>
<dbReference type="PROSITE" id="PS51257">
    <property type="entry name" value="PROKAR_LIPOPROTEIN"/>
    <property type="match status" value="1"/>
</dbReference>
<dbReference type="InterPro" id="IPR029055">
    <property type="entry name" value="Ntn_hydrolases_N"/>
</dbReference>
<reference evidence="12 13" key="1">
    <citation type="submission" date="2021-12" db="EMBL/GenBank/DDBJ databases">
        <title>Discovery of the Pendulisporaceae a myxobacterial family with distinct sporulation behavior and unique specialized metabolism.</title>
        <authorList>
            <person name="Garcia R."/>
            <person name="Popoff A."/>
            <person name="Bader C.D."/>
            <person name="Loehr J."/>
            <person name="Walesch S."/>
            <person name="Walt C."/>
            <person name="Boldt J."/>
            <person name="Bunk B."/>
            <person name="Haeckl F.J.F.P.J."/>
            <person name="Gunesch A.P."/>
            <person name="Birkelbach J."/>
            <person name="Nuebel U."/>
            <person name="Pietschmann T."/>
            <person name="Bach T."/>
            <person name="Mueller R."/>
        </authorList>
    </citation>
    <scope>NUCLEOTIDE SEQUENCE [LARGE SCALE GENOMIC DNA]</scope>
    <source>
        <strain evidence="12 13">MSr12523</strain>
    </source>
</reference>
<keyword evidence="9" id="KW-0317">Glutathione biosynthesis</keyword>
<feature type="region of interest" description="Disordered" evidence="10">
    <location>
        <begin position="389"/>
        <end position="427"/>
    </location>
</feature>
<dbReference type="SUPFAM" id="SSF56235">
    <property type="entry name" value="N-terminal nucleophile aminohydrolases (Ntn hydrolases)"/>
    <property type="match status" value="1"/>
</dbReference>
<dbReference type="EMBL" id="CP089982">
    <property type="protein sequence ID" value="WXB00053.1"/>
    <property type="molecule type" value="Genomic_DNA"/>
</dbReference>
<accession>A0ABZ2KN18</accession>
<gene>
    <name evidence="12" type="primary">ggt</name>
    <name evidence="12" type="ORF">LZC95_24955</name>
</gene>
<comment type="PTM">
    <text evidence="9">Cleaved by autocatalysis into a large and a small subunit.</text>
</comment>
<evidence type="ECO:0000256" key="6">
    <source>
        <dbReference type="ARBA" id="ARBA00023145"/>
    </source>
</evidence>
<protein>
    <recommendedName>
        <fullName evidence="9">Glutathione hydrolase proenzyme</fullName>
        <ecNumber evidence="9">2.3.2.2</ecNumber>
        <ecNumber evidence="9">3.4.19.13</ecNumber>
    </recommendedName>
    <component>
        <recommendedName>
            <fullName evidence="9">Glutathione hydrolase large chain</fullName>
        </recommendedName>
    </component>
    <component>
        <recommendedName>
            <fullName evidence="9">Glutathione hydrolase small chain</fullName>
        </recommendedName>
    </component>
</protein>
<keyword evidence="13" id="KW-1185">Reference proteome</keyword>
<evidence type="ECO:0000313" key="12">
    <source>
        <dbReference type="EMBL" id="WXB00053.1"/>
    </source>
</evidence>
<keyword evidence="6 9" id="KW-0865">Zymogen</keyword>
<dbReference type="GO" id="GO:0103068">
    <property type="term" value="F:leukotriene C4 gamma-glutamyl transferase activity"/>
    <property type="evidence" value="ECO:0007669"/>
    <property type="project" value="UniProtKB-EC"/>
</dbReference>
<feature type="chain" id="PRO_5045270297" description="Glutathione hydrolase proenzyme" evidence="11">
    <location>
        <begin position="20"/>
        <end position="621"/>
    </location>
</feature>
<comment type="pathway">
    <text evidence="9">Sulfur metabolism; glutathione metabolism.</text>
</comment>
<keyword evidence="5 9" id="KW-0378">Hydrolase</keyword>
<dbReference type="EC" id="3.4.19.13" evidence="9"/>
<sequence>MTKWLTLSLIPLVALTGFVACDDSTQVSAPPDGGAPDAAASFDVLANPPTPAATAVGRGGAAATVDVRATLAAIEILKRGGNAIDASVAAAAVLGVTDPFSCGIGGGGFMVIYLAKENRFVTIDHREKAPKAQTPSLFYPGGQRLDTNEIIASGLSVGVPGTLRGWEEALRRYGKKTLGEVMQPGIFVAEHGFVVDSTFVDQTKRNQARFQRVSSARKLYLTDAGEPHAVGDLFKNPELGATYRKIAEGGTRVFYEGEVGQKIVDAVRQPPEANPPLRAGVMTMEDLANYDARVRLPVESTYRGHTVIGMPAPSSGGMTLAETLNILTPFSANGDRELHLHRYIEASRLAFADRNAYDGDPEYVDVPMQGMLSMGFADSRRAVITDKAGTGSAKAGNPYAFQSDPSPSGPPAQTPALDTSPGGATRETTHITVTDSEGNIVSYTFTIEFEGGSSIVVPGLGFLLNNELTDFDIPTDPNAKAANILEPGKRPRSSMTPTLIFKDGKPRIAVGSPGGSTIITTVGQTLINYFDFNMPLAQALAEPRVSERNIVVTPGTDTKSTAEPAFINSDIGAALKARGHQFVETAEIGAATGIQFNDDGTVTAVAEPVRRGGGSAMVVSP</sequence>
<evidence type="ECO:0000256" key="5">
    <source>
        <dbReference type="ARBA" id="ARBA00022801"/>
    </source>
</evidence>
<proteinExistence type="inferred from homology"/>
<dbReference type="EC" id="2.3.2.2" evidence="9"/>
<feature type="signal peptide" evidence="11">
    <location>
        <begin position="1"/>
        <end position="19"/>
    </location>
</feature>
<comment type="similarity">
    <text evidence="3 9">Belongs to the gamma-glutamyltransferase family.</text>
</comment>
<evidence type="ECO:0000256" key="1">
    <source>
        <dbReference type="ARBA" id="ARBA00001049"/>
    </source>
</evidence>
<dbReference type="RefSeq" id="WP_394850694.1">
    <property type="nucleotide sequence ID" value="NZ_CP089982.1"/>
</dbReference>
<dbReference type="InterPro" id="IPR043137">
    <property type="entry name" value="GGT_ssub_C"/>
</dbReference>